<keyword evidence="6" id="KW-0732">Signal</keyword>
<dbReference type="GO" id="GO:0015562">
    <property type="term" value="F:efflux transmembrane transporter activity"/>
    <property type="evidence" value="ECO:0007669"/>
    <property type="project" value="InterPro"/>
</dbReference>
<keyword evidence="4" id="KW-0472">Membrane</keyword>
<evidence type="ECO:0000256" key="6">
    <source>
        <dbReference type="SAM" id="SignalP"/>
    </source>
</evidence>
<dbReference type="PANTHER" id="PTHR30026">
    <property type="entry name" value="OUTER MEMBRANE PROTEIN TOLC"/>
    <property type="match status" value="1"/>
</dbReference>
<evidence type="ECO:0000256" key="3">
    <source>
        <dbReference type="ARBA" id="ARBA00022692"/>
    </source>
</evidence>
<dbReference type="AlphaFoldDB" id="A0A0S2KKJ2"/>
<evidence type="ECO:0000313" key="8">
    <source>
        <dbReference type="Proteomes" id="UP000056252"/>
    </source>
</evidence>
<dbReference type="OrthoDB" id="976750at2"/>
<name>A0A0S2KKJ2_9BACT</name>
<dbReference type="EMBL" id="CP013195">
    <property type="protein sequence ID" value="ALO48757.1"/>
    <property type="molecule type" value="Genomic_DNA"/>
</dbReference>
<dbReference type="eggNOG" id="COG1538">
    <property type="taxonomic scope" value="Bacteria"/>
</dbReference>
<dbReference type="InterPro" id="IPR051906">
    <property type="entry name" value="TolC-like"/>
</dbReference>
<dbReference type="KEGG" id="peo:AS203_06410"/>
<dbReference type="SUPFAM" id="SSF56954">
    <property type="entry name" value="Outer membrane efflux proteins (OEP)"/>
    <property type="match status" value="1"/>
</dbReference>
<sequence>MKRELVFMIVSMVAVRMFAQLSLTDCYQMAHDNYPTIKQYGLIAQSRDYDVSNASKGYWPRIKVGASADAFTDLLRLPPTLQAIAGGEMKNRLLAADVQVNQLIYDGGGIAAGKRVVRARAEAESSAADVTLYDIRARVEQLFFGVLMLDAQIRRSKLLQDDLALGRKTVDGMLKGGVANQSDIDAVAVEQVKAEQRESGLRASRRAYLTMLGLFIGRELSDTTVLERPTETTEPTVMIVQRPELTAFAARQRLIDAQRQSLHTQFRPKLAAFGLAAYHSRMMHLMKNQLFAAGLTLSWDIAPFYTRRNDLRKLSVQQQQVDIDRETFLFNLGLQSASVNGTIQNLREMIAQDTRIIALRERIREKSMRRVQNGTETINEMLRDVNAVNEAQQQKDIHEIQLLEEIYKLKHIYNHE</sequence>
<dbReference type="GO" id="GO:1990281">
    <property type="term" value="C:efflux pump complex"/>
    <property type="evidence" value="ECO:0007669"/>
    <property type="project" value="TreeGrafter"/>
</dbReference>
<gene>
    <name evidence="7" type="ORF">AS203_06410</name>
</gene>
<dbReference type="STRING" id="76123.AS203_06410"/>
<evidence type="ECO:0000256" key="5">
    <source>
        <dbReference type="ARBA" id="ARBA00023237"/>
    </source>
</evidence>
<dbReference type="GO" id="GO:0009279">
    <property type="term" value="C:cell outer membrane"/>
    <property type="evidence" value="ECO:0007669"/>
    <property type="project" value="UniProtKB-SubCell"/>
</dbReference>
<evidence type="ECO:0000256" key="2">
    <source>
        <dbReference type="ARBA" id="ARBA00022452"/>
    </source>
</evidence>
<comment type="subcellular location">
    <subcellularLocation>
        <location evidence="1">Cell outer membrane</location>
    </subcellularLocation>
</comment>
<evidence type="ECO:0000256" key="1">
    <source>
        <dbReference type="ARBA" id="ARBA00004442"/>
    </source>
</evidence>
<dbReference type="Gene3D" id="1.20.1600.10">
    <property type="entry name" value="Outer membrane efflux proteins (OEP)"/>
    <property type="match status" value="1"/>
</dbReference>
<reference evidence="8" key="1">
    <citation type="submission" date="2015-11" db="EMBL/GenBank/DDBJ databases">
        <authorList>
            <person name="Holder M.E."/>
            <person name="Ajami N.J."/>
            <person name="Petrosino J.F."/>
        </authorList>
    </citation>
    <scope>NUCLEOTIDE SEQUENCE [LARGE SCALE GENOMIC DNA]</scope>
    <source>
        <strain evidence="8">F0113</strain>
    </source>
</reference>
<accession>A0A0S2KKJ2</accession>
<feature type="chain" id="PRO_5006601835" evidence="6">
    <location>
        <begin position="20"/>
        <end position="416"/>
    </location>
</feature>
<dbReference type="RefSeq" id="WP_025066521.1">
    <property type="nucleotide sequence ID" value="NZ_CP013195.1"/>
</dbReference>
<keyword evidence="8" id="KW-1185">Reference proteome</keyword>
<keyword evidence="3" id="KW-0812">Transmembrane</keyword>
<organism evidence="7 8">
    <name type="scientific">Hoylesella enoeca</name>
    <dbReference type="NCBI Taxonomy" id="76123"/>
    <lineage>
        <taxon>Bacteria</taxon>
        <taxon>Pseudomonadati</taxon>
        <taxon>Bacteroidota</taxon>
        <taxon>Bacteroidia</taxon>
        <taxon>Bacteroidales</taxon>
        <taxon>Prevotellaceae</taxon>
        <taxon>Hoylesella</taxon>
    </lineage>
</organism>
<keyword evidence="2" id="KW-1134">Transmembrane beta strand</keyword>
<dbReference type="PANTHER" id="PTHR30026:SF20">
    <property type="entry name" value="OUTER MEMBRANE PROTEIN TOLC"/>
    <property type="match status" value="1"/>
</dbReference>
<evidence type="ECO:0000256" key="4">
    <source>
        <dbReference type="ARBA" id="ARBA00023136"/>
    </source>
</evidence>
<keyword evidence="5" id="KW-0998">Cell outer membrane</keyword>
<feature type="signal peptide" evidence="6">
    <location>
        <begin position="1"/>
        <end position="19"/>
    </location>
</feature>
<evidence type="ECO:0000313" key="7">
    <source>
        <dbReference type="EMBL" id="ALO48757.1"/>
    </source>
</evidence>
<protein>
    <submittedName>
        <fullName evidence="7">Transporter</fullName>
    </submittedName>
</protein>
<proteinExistence type="predicted"/>
<dbReference type="GO" id="GO:0015288">
    <property type="term" value="F:porin activity"/>
    <property type="evidence" value="ECO:0007669"/>
    <property type="project" value="TreeGrafter"/>
</dbReference>
<dbReference type="Proteomes" id="UP000056252">
    <property type="component" value="Chromosome"/>
</dbReference>